<dbReference type="PANTHER" id="PTHR34824">
    <property type="entry name" value="HEAT-INDUCIBLE TRANSCRIPTION REPRESSOR HRCA"/>
    <property type="match status" value="1"/>
</dbReference>
<dbReference type="AlphaFoldDB" id="A0A7X9HHC5"/>
<dbReference type="EMBL" id="JAAZNL010000065">
    <property type="protein sequence ID" value="NMB70493.1"/>
    <property type="molecule type" value="Genomic_DNA"/>
</dbReference>
<evidence type="ECO:0000256" key="3">
    <source>
        <dbReference type="ARBA" id="ARBA00023016"/>
    </source>
</evidence>
<evidence type="ECO:0000256" key="1">
    <source>
        <dbReference type="ARBA" id="ARBA00022491"/>
    </source>
</evidence>
<reference evidence="8 9" key="1">
    <citation type="journal article" date="2020" name="Biotechnol. Biofuels">
        <title>New insights from the biogas microbiome by comprehensive genome-resolved metagenomics of nearly 1600 species originating from multiple anaerobic digesters.</title>
        <authorList>
            <person name="Campanaro S."/>
            <person name="Treu L."/>
            <person name="Rodriguez-R L.M."/>
            <person name="Kovalovszki A."/>
            <person name="Ziels R.M."/>
            <person name="Maus I."/>
            <person name="Zhu X."/>
            <person name="Kougias P.G."/>
            <person name="Basile A."/>
            <person name="Luo G."/>
            <person name="Schluter A."/>
            <person name="Konstantinidis K.T."/>
            <person name="Angelidaki I."/>
        </authorList>
    </citation>
    <scope>NUCLEOTIDE SEQUENCE [LARGE SCALE GENOMIC DNA]</scope>
    <source>
        <strain evidence="8">AS27yjCOA_165</strain>
    </source>
</reference>
<gene>
    <name evidence="5" type="primary">hrcA</name>
    <name evidence="8" type="ORF">GYA27_04875</name>
</gene>
<evidence type="ECO:0000256" key="2">
    <source>
        <dbReference type="ARBA" id="ARBA00023015"/>
    </source>
</evidence>
<dbReference type="InterPro" id="IPR002571">
    <property type="entry name" value="HrcA"/>
</dbReference>
<feature type="domain" description="Winged helix-turn-helix transcription repressor HrcA DNA-binding" evidence="7">
    <location>
        <begin position="1"/>
        <end position="73"/>
    </location>
</feature>
<feature type="domain" description="Heat-inducible transcription repressor HrcA C-terminal" evidence="6">
    <location>
        <begin position="102"/>
        <end position="223"/>
    </location>
</feature>
<keyword evidence="2 5" id="KW-0805">Transcription regulation</keyword>
<accession>A0A7X9HHC5</accession>
<keyword evidence="3 5" id="KW-0346">Stress response</keyword>
<proteinExistence type="inferred from homology"/>
<dbReference type="InterPro" id="IPR029016">
    <property type="entry name" value="GAF-like_dom_sf"/>
</dbReference>
<dbReference type="Pfam" id="PF03444">
    <property type="entry name" value="WHD_HrcA"/>
    <property type="match status" value="1"/>
</dbReference>
<dbReference type="Gene3D" id="1.10.10.10">
    <property type="entry name" value="Winged helix-like DNA-binding domain superfamily/Winged helix DNA-binding domain"/>
    <property type="match status" value="1"/>
</dbReference>
<dbReference type="Gene3D" id="3.30.450.40">
    <property type="match status" value="1"/>
</dbReference>
<comment type="similarity">
    <text evidence="5">Belongs to the HrcA family.</text>
</comment>
<evidence type="ECO:0000256" key="5">
    <source>
        <dbReference type="HAMAP-Rule" id="MF_00081"/>
    </source>
</evidence>
<dbReference type="InterPro" id="IPR036388">
    <property type="entry name" value="WH-like_DNA-bd_sf"/>
</dbReference>
<evidence type="ECO:0000313" key="8">
    <source>
        <dbReference type="EMBL" id="NMB70493.1"/>
    </source>
</evidence>
<dbReference type="GO" id="GO:0045892">
    <property type="term" value="P:negative regulation of DNA-templated transcription"/>
    <property type="evidence" value="ECO:0007669"/>
    <property type="project" value="UniProtKB-UniRule"/>
</dbReference>
<name>A0A7X9HHC5_UNCKA</name>
<evidence type="ECO:0000259" key="6">
    <source>
        <dbReference type="Pfam" id="PF01628"/>
    </source>
</evidence>
<keyword evidence="1 5" id="KW-0678">Repressor</keyword>
<comment type="caution">
    <text evidence="8">The sequence shown here is derived from an EMBL/GenBank/DDBJ whole genome shotgun (WGS) entry which is preliminary data.</text>
</comment>
<sequence length="240" mass="26939">MLTERQVELLKAIIDSYISTSEPVGSVEVVKRYNMHCSAATIRNEMAKLLSMGFLEMPHTSSGRVPTKQAYRLYLDELMEETDLPVLQEVALKQRLWPNRFHFEKMLREAMIALAEITRALAMATTSDGFMTHAGAVNVLENKEFWEIDSAKAALIILDNSEMLERVFQSAPYGGDVRTVLEDELGINNLSKSSIVFAPYSVGNRSGHIAVLGPSRINYAQVIPAIRYTKKVIEELGEAW</sequence>
<protein>
    <recommendedName>
        <fullName evidence="5">Heat-inducible transcription repressor HrcA</fullName>
    </recommendedName>
</protein>
<dbReference type="SUPFAM" id="SSF46785">
    <property type="entry name" value="Winged helix' DNA-binding domain"/>
    <property type="match status" value="1"/>
</dbReference>
<evidence type="ECO:0000259" key="7">
    <source>
        <dbReference type="Pfam" id="PF03444"/>
    </source>
</evidence>
<dbReference type="SUPFAM" id="SSF55781">
    <property type="entry name" value="GAF domain-like"/>
    <property type="match status" value="1"/>
</dbReference>
<evidence type="ECO:0000313" key="9">
    <source>
        <dbReference type="Proteomes" id="UP000526033"/>
    </source>
</evidence>
<organism evidence="8 9">
    <name type="scientific">candidate division WWE3 bacterium</name>
    <dbReference type="NCBI Taxonomy" id="2053526"/>
    <lineage>
        <taxon>Bacteria</taxon>
        <taxon>Katanobacteria</taxon>
    </lineage>
</organism>
<dbReference type="InterPro" id="IPR036390">
    <property type="entry name" value="WH_DNA-bd_sf"/>
</dbReference>
<evidence type="ECO:0000256" key="4">
    <source>
        <dbReference type="ARBA" id="ARBA00023163"/>
    </source>
</evidence>
<comment type="function">
    <text evidence="5">Negative regulator of class I heat shock genes (grpE-dnaK-dnaJ and groELS operons). Prevents heat-shock induction of these operons.</text>
</comment>
<dbReference type="PANTHER" id="PTHR34824:SF1">
    <property type="entry name" value="HEAT-INDUCIBLE TRANSCRIPTION REPRESSOR HRCA"/>
    <property type="match status" value="1"/>
</dbReference>
<dbReference type="HAMAP" id="MF_00081">
    <property type="entry name" value="HrcA"/>
    <property type="match status" value="1"/>
</dbReference>
<keyword evidence="4 5" id="KW-0804">Transcription</keyword>
<dbReference type="InterPro" id="IPR021153">
    <property type="entry name" value="HrcA_C"/>
</dbReference>
<dbReference type="Pfam" id="PF01628">
    <property type="entry name" value="HrcA"/>
    <property type="match status" value="1"/>
</dbReference>
<dbReference type="GO" id="GO:0003677">
    <property type="term" value="F:DNA binding"/>
    <property type="evidence" value="ECO:0007669"/>
    <property type="project" value="InterPro"/>
</dbReference>
<dbReference type="Proteomes" id="UP000526033">
    <property type="component" value="Unassembled WGS sequence"/>
</dbReference>
<dbReference type="InterPro" id="IPR005104">
    <property type="entry name" value="WHTH_HrcA_DNA-bd"/>
</dbReference>